<sequence length="266" mass="28555">GEYRDDLLGPAHARPRGRGRRPEPLRGIGPGEGYRRGRGPVVRAARRDGVRHRLRLRAGEPRRGRAAPYGDGPLRRVDLGPARTGRPPGLRGGGRGHRGRGRGHPGAAAPAAGGAAHGPLPHPARGDGHRERHEHGQPDAYQDPGRPRAGTAGGGGGPGARGHEPPGRRPGPEDRAPARHDPAHRLDEDGRHRLPAGRDGRHDHRRRRPAGGRPPADSRPLHAARQRLRVRHTRRPTLLPLLFYQAAPAPGREARRRAAGRPAGGL</sequence>
<feature type="compositionally biased region" description="Basic and acidic residues" evidence="1">
    <location>
        <begin position="161"/>
        <end position="202"/>
    </location>
</feature>
<organism evidence="2">
    <name type="scientific">uncultured Rubrobacteraceae bacterium</name>
    <dbReference type="NCBI Taxonomy" id="349277"/>
    <lineage>
        <taxon>Bacteria</taxon>
        <taxon>Bacillati</taxon>
        <taxon>Actinomycetota</taxon>
        <taxon>Rubrobacteria</taxon>
        <taxon>Rubrobacterales</taxon>
        <taxon>Rubrobacteraceae</taxon>
        <taxon>environmental samples</taxon>
    </lineage>
</organism>
<feature type="region of interest" description="Disordered" evidence="1">
    <location>
        <begin position="1"/>
        <end position="233"/>
    </location>
</feature>
<name>A0A6J4R1K2_9ACTN</name>
<accession>A0A6J4R1K2</accession>
<feature type="non-terminal residue" evidence="2">
    <location>
        <position position="266"/>
    </location>
</feature>
<gene>
    <name evidence="2" type="ORF">AVDCRST_MAG02-3050</name>
</gene>
<feature type="compositionally biased region" description="Basic and acidic residues" evidence="1">
    <location>
        <begin position="124"/>
        <end position="137"/>
    </location>
</feature>
<protein>
    <submittedName>
        <fullName evidence="2">Uncharacterized protein</fullName>
    </submittedName>
</protein>
<feature type="compositionally biased region" description="Gly residues" evidence="1">
    <location>
        <begin position="151"/>
        <end position="160"/>
    </location>
</feature>
<feature type="compositionally biased region" description="Low complexity" evidence="1">
    <location>
        <begin position="79"/>
        <end position="89"/>
    </location>
</feature>
<dbReference type="AlphaFoldDB" id="A0A6J4R1K2"/>
<proteinExistence type="predicted"/>
<feature type="compositionally biased region" description="Low complexity" evidence="1">
    <location>
        <begin position="105"/>
        <end position="119"/>
    </location>
</feature>
<dbReference type="EMBL" id="CADCVH010000079">
    <property type="protein sequence ID" value="CAA9461574.1"/>
    <property type="molecule type" value="Genomic_DNA"/>
</dbReference>
<feature type="compositionally biased region" description="Basic residues" evidence="1">
    <location>
        <begin position="222"/>
        <end position="233"/>
    </location>
</feature>
<reference evidence="2" key="1">
    <citation type="submission" date="2020-02" db="EMBL/GenBank/DDBJ databases">
        <authorList>
            <person name="Meier V. D."/>
        </authorList>
    </citation>
    <scope>NUCLEOTIDE SEQUENCE</scope>
    <source>
        <strain evidence="2">AVDCRST_MAG02</strain>
    </source>
</reference>
<feature type="non-terminal residue" evidence="2">
    <location>
        <position position="1"/>
    </location>
</feature>
<evidence type="ECO:0000256" key="1">
    <source>
        <dbReference type="SAM" id="MobiDB-lite"/>
    </source>
</evidence>
<feature type="compositionally biased region" description="Basic residues" evidence="1">
    <location>
        <begin position="94"/>
        <end position="103"/>
    </location>
</feature>
<evidence type="ECO:0000313" key="2">
    <source>
        <dbReference type="EMBL" id="CAA9461574.1"/>
    </source>
</evidence>